<dbReference type="GeneID" id="87817882"/>
<comment type="caution">
    <text evidence="1">The sequence shown here is derived from an EMBL/GenBank/DDBJ whole genome shotgun (WGS) entry which is preliminary data.</text>
</comment>
<name>A0AAN6ZM09_9PEZI</name>
<organism evidence="1 2">
    <name type="scientific">Dichotomopilus funicola</name>
    <dbReference type="NCBI Taxonomy" id="1934379"/>
    <lineage>
        <taxon>Eukaryota</taxon>
        <taxon>Fungi</taxon>
        <taxon>Dikarya</taxon>
        <taxon>Ascomycota</taxon>
        <taxon>Pezizomycotina</taxon>
        <taxon>Sordariomycetes</taxon>
        <taxon>Sordariomycetidae</taxon>
        <taxon>Sordariales</taxon>
        <taxon>Chaetomiaceae</taxon>
        <taxon>Dichotomopilus</taxon>
    </lineage>
</organism>
<dbReference type="PANTHER" id="PTHR10622">
    <property type="entry name" value="HET DOMAIN-CONTAINING PROTEIN"/>
    <property type="match status" value="1"/>
</dbReference>
<accession>A0AAN6ZM09</accession>
<protein>
    <submittedName>
        <fullName evidence="1">Uncharacterized protein</fullName>
    </submittedName>
</protein>
<sequence>MRLLDVRTFELCEFVGKPPPYAILSHTWEDDEVTFQDIANLDLARKKKGFTKIQLCCEQALHDDYDWA</sequence>
<evidence type="ECO:0000313" key="2">
    <source>
        <dbReference type="Proteomes" id="UP001302676"/>
    </source>
</evidence>
<dbReference type="AlphaFoldDB" id="A0AAN6ZM09"/>
<dbReference type="RefSeq" id="XP_062635562.1">
    <property type="nucleotide sequence ID" value="XM_062781269.1"/>
</dbReference>
<proteinExistence type="predicted"/>
<gene>
    <name evidence="1" type="ORF">C8A04DRAFT_30148</name>
</gene>
<dbReference type="Proteomes" id="UP001302676">
    <property type="component" value="Unassembled WGS sequence"/>
</dbReference>
<reference evidence="1" key="1">
    <citation type="journal article" date="2023" name="Mol. Phylogenet. Evol.">
        <title>Genome-scale phylogeny and comparative genomics of the fungal order Sordariales.</title>
        <authorList>
            <person name="Hensen N."/>
            <person name="Bonometti L."/>
            <person name="Westerberg I."/>
            <person name="Brannstrom I.O."/>
            <person name="Guillou S."/>
            <person name="Cros-Aarteil S."/>
            <person name="Calhoun S."/>
            <person name="Haridas S."/>
            <person name="Kuo A."/>
            <person name="Mondo S."/>
            <person name="Pangilinan J."/>
            <person name="Riley R."/>
            <person name="LaButti K."/>
            <person name="Andreopoulos B."/>
            <person name="Lipzen A."/>
            <person name="Chen C."/>
            <person name="Yan M."/>
            <person name="Daum C."/>
            <person name="Ng V."/>
            <person name="Clum A."/>
            <person name="Steindorff A."/>
            <person name="Ohm R.A."/>
            <person name="Martin F."/>
            <person name="Silar P."/>
            <person name="Natvig D.O."/>
            <person name="Lalanne C."/>
            <person name="Gautier V."/>
            <person name="Ament-Velasquez S.L."/>
            <person name="Kruys A."/>
            <person name="Hutchinson M.I."/>
            <person name="Powell A.J."/>
            <person name="Barry K."/>
            <person name="Miller A.N."/>
            <person name="Grigoriev I.V."/>
            <person name="Debuchy R."/>
            <person name="Gladieux P."/>
            <person name="Hiltunen Thoren M."/>
            <person name="Johannesson H."/>
        </authorList>
    </citation>
    <scope>NUCLEOTIDE SEQUENCE</scope>
    <source>
        <strain evidence="1">CBS 141.50</strain>
    </source>
</reference>
<keyword evidence="2" id="KW-1185">Reference proteome</keyword>
<dbReference type="EMBL" id="MU853600">
    <property type="protein sequence ID" value="KAK4142191.1"/>
    <property type="molecule type" value="Genomic_DNA"/>
</dbReference>
<dbReference type="PANTHER" id="PTHR10622:SF10">
    <property type="entry name" value="HET DOMAIN-CONTAINING PROTEIN"/>
    <property type="match status" value="1"/>
</dbReference>
<evidence type="ECO:0000313" key="1">
    <source>
        <dbReference type="EMBL" id="KAK4142191.1"/>
    </source>
</evidence>
<reference evidence="1" key="2">
    <citation type="submission" date="2023-05" db="EMBL/GenBank/DDBJ databases">
        <authorList>
            <consortium name="Lawrence Berkeley National Laboratory"/>
            <person name="Steindorff A."/>
            <person name="Hensen N."/>
            <person name="Bonometti L."/>
            <person name="Westerberg I."/>
            <person name="Brannstrom I.O."/>
            <person name="Guillou S."/>
            <person name="Cros-Aarteil S."/>
            <person name="Calhoun S."/>
            <person name="Haridas S."/>
            <person name="Kuo A."/>
            <person name="Mondo S."/>
            <person name="Pangilinan J."/>
            <person name="Riley R."/>
            <person name="Labutti K."/>
            <person name="Andreopoulos B."/>
            <person name="Lipzen A."/>
            <person name="Chen C."/>
            <person name="Yanf M."/>
            <person name="Daum C."/>
            <person name="Ng V."/>
            <person name="Clum A."/>
            <person name="Ohm R."/>
            <person name="Martin F."/>
            <person name="Silar P."/>
            <person name="Natvig D."/>
            <person name="Lalanne C."/>
            <person name="Gautier V."/>
            <person name="Ament-Velasquez S.L."/>
            <person name="Kruys A."/>
            <person name="Hutchinson M.I."/>
            <person name="Powell A.J."/>
            <person name="Barry K."/>
            <person name="Miller A.N."/>
            <person name="Grigoriev I.V."/>
            <person name="Debuchy R."/>
            <person name="Gladieux P."/>
            <person name="Thoren M.H."/>
            <person name="Johannesson H."/>
        </authorList>
    </citation>
    <scope>NUCLEOTIDE SEQUENCE</scope>
    <source>
        <strain evidence="1">CBS 141.50</strain>
    </source>
</reference>